<gene>
    <name evidence="1" type="ORF">HYPSUDRAFT_209652</name>
</gene>
<evidence type="ECO:0000313" key="2">
    <source>
        <dbReference type="Proteomes" id="UP000054270"/>
    </source>
</evidence>
<organism evidence="1 2">
    <name type="scientific">Hypholoma sublateritium (strain FD-334 SS-4)</name>
    <dbReference type="NCBI Taxonomy" id="945553"/>
    <lineage>
        <taxon>Eukaryota</taxon>
        <taxon>Fungi</taxon>
        <taxon>Dikarya</taxon>
        <taxon>Basidiomycota</taxon>
        <taxon>Agaricomycotina</taxon>
        <taxon>Agaricomycetes</taxon>
        <taxon>Agaricomycetidae</taxon>
        <taxon>Agaricales</taxon>
        <taxon>Agaricineae</taxon>
        <taxon>Strophariaceae</taxon>
        <taxon>Hypholoma</taxon>
    </lineage>
</organism>
<proteinExistence type="predicted"/>
<dbReference type="AlphaFoldDB" id="A0A0D2LR56"/>
<dbReference type="EMBL" id="KN817756">
    <property type="protein sequence ID" value="KJA13303.1"/>
    <property type="molecule type" value="Genomic_DNA"/>
</dbReference>
<name>A0A0D2LR56_HYPSF</name>
<accession>A0A0D2LR56</accession>
<dbReference type="Proteomes" id="UP000054270">
    <property type="component" value="Unassembled WGS sequence"/>
</dbReference>
<sequence>MSVPHSRVAAAVGLRVTEWSYNKGYGRDEITRRAMTEHARIRNLCALEWIVSNPKGTTDEFSAYYDGLPAEDKQKWEKLSVEAKESGKTPGERVMGLQS</sequence>
<keyword evidence="2" id="KW-1185">Reference proteome</keyword>
<reference evidence="2" key="1">
    <citation type="submission" date="2014-04" db="EMBL/GenBank/DDBJ databases">
        <title>Evolutionary Origins and Diversification of the Mycorrhizal Mutualists.</title>
        <authorList>
            <consortium name="DOE Joint Genome Institute"/>
            <consortium name="Mycorrhizal Genomics Consortium"/>
            <person name="Kohler A."/>
            <person name="Kuo A."/>
            <person name="Nagy L.G."/>
            <person name="Floudas D."/>
            <person name="Copeland A."/>
            <person name="Barry K.W."/>
            <person name="Cichocki N."/>
            <person name="Veneault-Fourrey C."/>
            <person name="LaButti K."/>
            <person name="Lindquist E.A."/>
            <person name="Lipzen A."/>
            <person name="Lundell T."/>
            <person name="Morin E."/>
            <person name="Murat C."/>
            <person name="Riley R."/>
            <person name="Ohm R."/>
            <person name="Sun H."/>
            <person name="Tunlid A."/>
            <person name="Henrissat B."/>
            <person name="Grigoriev I.V."/>
            <person name="Hibbett D.S."/>
            <person name="Martin F."/>
        </authorList>
    </citation>
    <scope>NUCLEOTIDE SEQUENCE [LARGE SCALE GENOMIC DNA]</scope>
    <source>
        <strain evidence="2">FD-334 SS-4</strain>
    </source>
</reference>
<protein>
    <submittedName>
        <fullName evidence="1">Uncharacterized protein</fullName>
    </submittedName>
</protein>
<dbReference type="OrthoDB" id="2641888at2759"/>
<evidence type="ECO:0000313" key="1">
    <source>
        <dbReference type="EMBL" id="KJA13303.1"/>
    </source>
</evidence>